<keyword evidence="5" id="KW-1185">Reference proteome</keyword>
<evidence type="ECO:0000259" key="3">
    <source>
        <dbReference type="PROSITE" id="PS51898"/>
    </source>
</evidence>
<dbReference type="Proteomes" id="UP001501074">
    <property type="component" value="Unassembled WGS sequence"/>
</dbReference>
<accession>A0ABP6ZFW5</accession>
<dbReference type="PROSITE" id="PS51898">
    <property type="entry name" value="TYR_RECOMBINASE"/>
    <property type="match status" value="1"/>
</dbReference>
<dbReference type="EMBL" id="BAAAZO010000003">
    <property type="protein sequence ID" value="GAA3607302.1"/>
    <property type="molecule type" value="Genomic_DNA"/>
</dbReference>
<dbReference type="InterPro" id="IPR002104">
    <property type="entry name" value="Integrase_catalytic"/>
</dbReference>
<dbReference type="InterPro" id="IPR050090">
    <property type="entry name" value="Tyrosine_recombinase_XerCD"/>
</dbReference>
<protein>
    <recommendedName>
        <fullName evidence="3">Tyr recombinase domain-containing protein</fullName>
    </recommendedName>
</protein>
<name>A0ABP6ZFW5_9ACTN</name>
<sequence length="209" mass="22828">MRLDEVRKIRAALLADDKAVGRDIPTLVDFMLGTGLRVGEAVTITESALDLKAATVEVRSTVVRVRGVGLVLQPKPKTHSGWRQLHLPAWLVAVLKAHEPVENDWSLIFPSQYGKIRDRSNTNADVREALDKLSFDWVTTHTFRKTTATLLDDGGLTVREIADQLGHKRISITQDTCFGRHQASPKAAGALGAINEGKETDVSKSGGVD</sequence>
<dbReference type="RefSeq" id="WP_231488318.1">
    <property type="nucleotide sequence ID" value="NZ_BAAAZO010000003.1"/>
</dbReference>
<dbReference type="PANTHER" id="PTHR30349">
    <property type="entry name" value="PHAGE INTEGRASE-RELATED"/>
    <property type="match status" value="1"/>
</dbReference>
<dbReference type="Gene3D" id="1.10.443.10">
    <property type="entry name" value="Intergrase catalytic core"/>
    <property type="match status" value="1"/>
</dbReference>
<evidence type="ECO:0000313" key="5">
    <source>
        <dbReference type="Proteomes" id="UP001501074"/>
    </source>
</evidence>
<feature type="region of interest" description="Disordered" evidence="2">
    <location>
        <begin position="189"/>
        <end position="209"/>
    </location>
</feature>
<feature type="domain" description="Tyr recombinase" evidence="3">
    <location>
        <begin position="1"/>
        <end position="192"/>
    </location>
</feature>
<dbReference type="PANTHER" id="PTHR30349:SF64">
    <property type="entry name" value="PROPHAGE INTEGRASE INTD-RELATED"/>
    <property type="match status" value="1"/>
</dbReference>
<gene>
    <name evidence="4" type="ORF">GCM10022223_24110</name>
</gene>
<evidence type="ECO:0000256" key="2">
    <source>
        <dbReference type="SAM" id="MobiDB-lite"/>
    </source>
</evidence>
<evidence type="ECO:0000256" key="1">
    <source>
        <dbReference type="ARBA" id="ARBA00023172"/>
    </source>
</evidence>
<keyword evidence="1" id="KW-0233">DNA recombination</keyword>
<proteinExistence type="predicted"/>
<dbReference type="InterPro" id="IPR011010">
    <property type="entry name" value="DNA_brk_join_enz"/>
</dbReference>
<dbReference type="SUPFAM" id="SSF56349">
    <property type="entry name" value="DNA breaking-rejoining enzymes"/>
    <property type="match status" value="1"/>
</dbReference>
<dbReference type="InterPro" id="IPR013762">
    <property type="entry name" value="Integrase-like_cat_sf"/>
</dbReference>
<evidence type="ECO:0000313" key="4">
    <source>
        <dbReference type="EMBL" id="GAA3607302.1"/>
    </source>
</evidence>
<reference evidence="5" key="1">
    <citation type="journal article" date="2019" name="Int. J. Syst. Evol. Microbiol.">
        <title>The Global Catalogue of Microorganisms (GCM) 10K type strain sequencing project: providing services to taxonomists for standard genome sequencing and annotation.</title>
        <authorList>
            <consortium name="The Broad Institute Genomics Platform"/>
            <consortium name="The Broad Institute Genome Sequencing Center for Infectious Disease"/>
            <person name="Wu L."/>
            <person name="Ma J."/>
        </authorList>
    </citation>
    <scope>NUCLEOTIDE SEQUENCE [LARGE SCALE GENOMIC DNA]</scope>
    <source>
        <strain evidence="5">JCM 16902</strain>
    </source>
</reference>
<comment type="caution">
    <text evidence="4">The sequence shown here is derived from an EMBL/GenBank/DDBJ whole genome shotgun (WGS) entry which is preliminary data.</text>
</comment>
<organism evidence="4 5">
    <name type="scientific">Kineosporia mesophila</name>
    <dbReference type="NCBI Taxonomy" id="566012"/>
    <lineage>
        <taxon>Bacteria</taxon>
        <taxon>Bacillati</taxon>
        <taxon>Actinomycetota</taxon>
        <taxon>Actinomycetes</taxon>
        <taxon>Kineosporiales</taxon>
        <taxon>Kineosporiaceae</taxon>
        <taxon>Kineosporia</taxon>
    </lineage>
</organism>
<dbReference type="Pfam" id="PF00589">
    <property type="entry name" value="Phage_integrase"/>
    <property type="match status" value="1"/>
</dbReference>